<evidence type="ECO:0000256" key="5">
    <source>
        <dbReference type="ARBA" id="ARBA00022989"/>
    </source>
</evidence>
<dbReference type="RefSeq" id="WP_371241795.1">
    <property type="nucleotide sequence ID" value="NZ_JAHWZY010000031.1"/>
</dbReference>
<protein>
    <submittedName>
        <fullName evidence="10">MFS transporter</fullName>
    </submittedName>
</protein>
<dbReference type="Proteomes" id="UP001567537">
    <property type="component" value="Unassembled WGS sequence"/>
</dbReference>
<evidence type="ECO:0000259" key="9">
    <source>
        <dbReference type="PROSITE" id="PS50850"/>
    </source>
</evidence>
<dbReference type="PANTHER" id="PTHR42718:SF46">
    <property type="entry name" value="BLR6921 PROTEIN"/>
    <property type="match status" value="1"/>
</dbReference>
<dbReference type="EMBL" id="JAHWZY010000031">
    <property type="protein sequence ID" value="MEZ3181815.1"/>
    <property type="molecule type" value="Genomic_DNA"/>
</dbReference>
<dbReference type="SUPFAM" id="SSF103473">
    <property type="entry name" value="MFS general substrate transporter"/>
    <property type="match status" value="1"/>
</dbReference>
<feature type="transmembrane region" description="Helical" evidence="8">
    <location>
        <begin position="86"/>
        <end position="103"/>
    </location>
</feature>
<feature type="transmembrane region" description="Helical" evidence="8">
    <location>
        <begin position="402"/>
        <end position="425"/>
    </location>
</feature>
<evidence type="ECO:0000313" key="10">
    <source>
        <dbReference type="EMBL" id="MEZ3181815.1"/>
    </source>
</evidence>
<evidence type="ECO:0000256" key="7">
    <source>
        <dbReference type="ARBA" id="ARBA00023251"/>
    </source>
</evidence>
<keyword evidence="5 8" id="KW-1133">Transmembrane helix</keyword>
<reference evidence="10 11" key="1">
    <citation type="journal article" date="2021" name="Res Sq">
        <title>Streptomyces Pimoensis sp. nov., Isolated From the Taklimakan Desert in Xinjiang, China.</title>
        <authorList>
            <person name="Zhang P."/>
            <person name="Luo X."/>
            <person name="Luo X."/>
            <person name="Liu Z."/>
            <person name="Xia Z."/>
            <person name="Wan C."/>
            <person name="zhang L."/>
        </authorList>
    </citation>
    <scope>NUCLEOTIDE SEQUENCE [LARGE SCALE GENOMIC DNA]</scope>
    <source>
        <strain evidence="10 11">TRM75549</strain>
    </source>
</reference>
<sequence>MPVVKSPSTQPRQRQRLGLPLLILAAAQLVISLDYSIVYVALPSIGSSLGFSGQDLQWVVSAYVVATGGLLLLGGRATDLLGRRRIFIVAALLYAVSSLVGGLSDSAGILIAVRAVQGIGGALLFPAALSLINTLYEEGPGRNRALAAWGAAGAGGLCFGSLLGGVLVDTFGWPAVFLVNVPLAGGIALAGTFLFPADGPLSRQRDFDLLGALTATVGITLLVFVLVHAPEAGWGSRSVLVCTALSVISLALFVLVETRTRAPLTPGHLFRHRSLLGAMALTALFSATFSSLPFFLTLYFQTVHGYSAMATGAAFLVPAVVVAAGTKVGEKAVAALGLRTMLLGGMALGAVGTLLLALALSADGSYTRLLPGIVLLSLGQGAAWTGMWIAAAAGVPAQDQGIASGLASTTLQVGSAVGLAVLVAVAGTGSDGLTTAGLLDGVRDAVYVITAGICLGAVALLSFRRRADH</sequence>
<comment type="caution">
    <text evidence="10">The sequence shown here is derived from an EMBL/GenBank/DDBJ whole genome shotgun (WGS) entry which is preliminary data.</text>
</comment>
<feature type="transmembrane region" description="Helical" evidence="8">
    <location>
        <begin position="445"/>
        <end position="463"/>
    </location>
</feature>
<accession>A0ABV4J4G5</accession>
<keyword evidence="11" id="KW-1185">Reference proteome</keyword>
<dbReference type="CDD" id="cd17321">
    <property type="entry name" value="MFS_MMR_MDR_like"/>
    <property type="match status" value="1"/>
</dbReference>
<keyword evidence="6 8" id="KW-0472">Membrane</keyword>
<feature type="transmembrane region" description="Helical" evidence="8">
    <location>
        <begin position="306"/>
        <end position="324"/>
    </location>
</feature>
<keyword evidence="7" id="KW-0046">Antibiotic resistance</keyword>
<proteinExistence type="predicted"/>
<feature type="domain" description="Major facilitator superfamily (MFS) profile" evidence="9">
    <location>
        <begin position="20"/>
        <end position="468"/>
    </location>
</feature>
<feature type="transmembrane region" description="Helical" evidence="8">
    <location>
        <begin position="372"/>
        <end position="395"/>
    </location>
</feature>
<keyword evidence="2" id="KW-0813">Transport</keyword>
<dbReference type="PROSITE" id="PS50850">
    <property type="entry name" value="MFS"/>
    <property type="match status" value="1"/>
</dbReference>
<comment type="subcellular location">
    <subcellularLocation>
        <location evidence="1">Cell membrane</location>
        <topology evidence="1">Multi-pass membrane protein</topology>
    </subcellularLocation>
</comment>
<feature type="transmembrane region" description="Helical" evidence="8">
    <location>
        <begin position="56"/>
        <end position="74"/>
    </location>
</feature>
<evidence type="ECO:0000256" key="2">
    <source>
        <dbReference type="ARBA" id="ARBA00022448"/>
    </source>
</evidence>
<evidence type="ECO:0000256" key="4">
    <source>
        <dbReference type="ARBA" id="ARBA00022692"/>
    </source>
</evidence>
<dbReference type="Gene3D" id="1.20.1720.10">
    <property type="entry name" value="Multidrug resistance protein D"/>
    <property type="match status" value="1"/>
</dbReference>
<feature type="transmembrane region" description="Helical" evidence="8">
    <location>
        <begin position="336"/>
        <end position="360"/>
    </location>
</feature>
<name>A0ABV4J4G5_9ACTN</name>
<evidence type="ECO:0000256" key="1">
    <source>
        <dbReference type="ARBA" id="ARBA00004651"/>
    </source>
</evidence>
<feature type="transmembrane region" description="Helical" evidence="8">
    <location>
        <begin position="234"/>
        <end position="255"/>
    </location>
</feature>
<dbReference type="Pfam" id="PF07690">
    <property type="entry name" value="MFS_1"/>
    <property type="match status" value="1"/>
</dbReference>
<feature type="transmembrane region" description="Helical" evidence="8">
    <location>
        <begin position="173"/>
        <end position="195"/>
    </location>
</feature>
<evidence type="ECO:0000313" key="11">
    <source>
        <dbReference type="Proteomes" id="UP001567537"/>
    </source>
</evidence>
<organism evidence="10 11">
    <name type="scientific">Streptomyces pimonensis</name>
    <dbReference type="NCBI Taxonomy" id="2860288"/>
    <lineage>
        <taxon>Bacteria</taxon>
        <taxon>Bacillati</taxon>
        <taxon>Actinomycetota</taxon>
        <taxon>Actinomycetes</taxon>
        <taxon>Kitasatosporales</taxon>
        <taxon>Streptomycetaceae</taxon>
        <taxon>Streptomyces</taxon>
    </lineage>
</organism>
<evidence type="ECO:0000256" key="8">
    <source>
        <dbReference type="SAM" id="Phobius"/>
    </source>
</evidence>
<feature type="transmembrane region" description="Helical" evidence="8">
    <location>
        <begin position="207"/>
        <end position="228"/>
    </location>
</feature>
<evidence type="ECO:0000256" key="6">
    <source>
        <dbReference type="ARBA" id="ARBA00023136"/>
    </source>
</evidence>
<gene>
    <name evidence="10" type="ORF">KYY02_25020</name>
</gene>
<dbReference type="PANTHER" id="PTHR42718">
    <property type="entry name" value="MAJOR FACILITATOR SUPERFAMILY MULTIDRUG TRANSPORTER MFSC"/>
    <property type="match status" value="1"/>
</dbReference>
<dbReference type="InterPro" id="IPR011701">
    <property type="entry name" value="MFS"/>
</dbReference>
<feature type="transmembrane region" description="Helical" evidence="8">
    <location>
        <begin position="109"/>
        <end position="133"/>
    </location>
</feature>
<dbReference type="InterPro" id="IPR020846">
    <property type="entry name" value="MFS_dom"/>
</dbReference>
<evidence type="ECO:0000256" key="3">
    <source>
        <dbReference type="ARBA" id="ARBA00022475"/>
    </source>
</evidence>
<keyword evidence="3" id="KW-1003">Cell membrane</keyword>
<feature type="transmembrane region" description="Helical" evidence="8">
    <location>
        <begin position="145"/>
        <end position="167"/>
    </location>
</feature>
<feature type="transmembrane region" description="Helical" evidence="8">
    <location>
        <begin position="275"/>
        <end position="300"/>
    </location>
</feature>
<keyword evidence="4 8" id="KW-0812">Transmembrane</keyword>
<dbReference type="Gene3D" id="1.20.1250.20">
    <property type="entry name" value="MFS general substrate transporter like domains"/>
    <property type="match status" value="1"/>
</dbReference>
<dbReference type="InterPro" id="IPR036259">
    <property type="entry name" value="MFS_trans_sf"/>
</dbReference>